<protein>
    <submittedName>
        <fullName evidence="3">Pyridoxamine 5'-phosphate oxidase family protein</fullName>
    </submittedName>
</protein>
<reference evidence="4" key="1">
    <citation type="journal article" date="2019" name="Int. J. Syst. Evol. Microbiol.">
        <title>The Global Catalogue of Microorganisms (GCM) 10K type strain sequencing project: providing services to taxonomists for standard genome sequencing and annotation.</title>
        <authorList>
            <consortium name="The Broad Institute Genomics Platform"/>
            <consortium name="The Broad Institute Genome Sequencing Center for Infectious Disease"/>
            <person name="Wu L."/>
            <person name="Ma J."/>
        </authorList>
    </citation>
    <scope>NUCLEOTIDE SEQUENCE [LARGE SCALE GENOMIC DNA]</scope>
    <source>
        <strain evidence="4">JCM 3272</strain>
    </source>
</reference>
<dbReference type="PANTHER" id="PTHR35176">
    <property type="entry name" value="HEME OXYGENASE HI_0854-RELATED"/>
    <property type="match status" value="1"/>
</dbReference>
<gene>
    <name evidence="3" type="ORF">GCM10010170_055560</name>
</gene>
<dbReference type="EMBL" id="BAAARV010000048">
    <property type="protein sequence ID" value="GAA2360597.1"/>
    <property type="molecule type" value="Genomic_DNA"/>
</dbReference>
<keyword evidence="4" id="KW-1185">Reference proteome</keyword>
<proteinExistence type="predicted"/>
<evidence type="ECO:0000313" key="4">
    <source>
        <dbReference type="Proteomes" id="UP001501444"/>
    </source>
</evidence>
<evidence type="ECO:0000256" key="1">
    <source>
        <dbReference type="ARBA" id="ARBA00023002"/>
    </source>
</evidence>
<dbReference type="Proteomes" id="UP001501444">
    <property type="component" value="Unassembled WGS sequence"/>
</dbReference>
<dbReference type="InterPro" id="IPR052019">
    <property type="entry name" value="F420H2_bilvrd_red/Heme_oxyg"/>
</dbReference>
<dbReference type="InterPro" id="IPR011576">
    <property type="entry name" value="Pyridox_Oxase_N"/>
</dbReference>
<dbReference type="Pfam" id="PF01243">
    <property type="entry name" value="PNPOx_N"/>
    <property type="match status" value="1"/>
</dbReference>
<name>A0ABP5TTM7_9ACTN</name>
<dbReference type="Gene3D" id="2.30.110.10">
    <property type="entry name" value="Electron Transport, Fmn-binding Protein, Chain A"/>
    <property type="match status" value="1"/>
</dbReference>
<organism evidence="3 4">
    <name type="scientific">Dactylosporangium salmoneum</name>
    <dbReference type="NCBI Taxonomy" id="53361"/>
    <lineage>
        <taxon>Bacteria</taxon>
        <taxon>Bacillati</taxon>
        <taxon>Actinomycetota</taxon>
        <taxon>Actinomycetes</taxon>
        <taxon>Micromonosporales</taxon>
        <taxon>Micromonosporaceae</taxon>
        <taxon>Dactylosporangium</taxon>
    </lineage>
</organism>
<keyword evidence="1" id="KW-0560">Oxidoreductase</keyword>
<dbReference type="PANTHER" id="PTHR35176:SF4">
    <property type="entry name" value="PYRIDOXAMINE 5'-PHOSPHATE OXIDASE-RELATED FMN-BINDING"/>
    <property type="match status" value="1"/>
</dbReference>
<dbReference type="InterPro" id="IPR012349">
    <property type="entry name" value="Split_barrel_FMN-bd"/>
</dbReference>
<evidence type="ECO:0000313" key="3">
    <source>
        <dbReference type="EMBL" id="GAA2360597.1"/>
    </source>
</evidence>
<feature type="domain" description="Pyridoxamine 5'-phosphate oxidase N-terminal" evidence="2">
    <location>
        <begin position="23"/>
        <end position="112"/>
    </location>
</feature>
<accession>A0ABP5TTM7</accession>
<comment type="caution">
    <text evidence="3">The sequence shown here is derived from an EMBL/GenBank/DDBJ whole genome shotgun (WGS) entry which is preliminary data.</text>
</comment>
<sequence>MPGYGIDEGEDGLLEWDMVLGRLRDSHNYWLVTVRPDGRPHAMPVWGVWLDGAMWWSSSVRSRKIRNLRANPACTMTTEDGRSPVILDGAAEIVTDGAAIRAFLEATNLKYDAGLDIGFLEPSVNATVRVAPREIFALEEARFVQSPTKFTLDGRANPTTKPGG</sequence>
<evidence type="ECO:0000259" key="2">
    <source>
        <dbReference type="Pfam" id="PF01243"/>
    </source>
</evidence>
<dbReference type="SUPFAM" id="SSF50475">
    <property type="entry name" value="FMN-binding split barrel"/>
    <property type="match status" value="1"/>
</dbReference>